<reference evidence="2 3" key="1">
    <citation type="submission" date="2017-12" db="EMBL/GenBank/DDBJ databases">
        <title>Taxonomic description and draft genome of Pradoshia cofamensis Gen. nov., sp. nov., a thermotolerant bacillale isolated from anterior gut of earthworm Eisenia fetida.</title>
        <authorList>
            <person name="Saha T."/>
            <person name="Chakraborty R."/>
        </authorList>
    </citation>
    <scope>NUCLEOTIDE SEQUENCE [LARGE SCALE GENOMIC DNA]</scope>
    <source>
        <strain evidence="2 3">EAG3</strain>
    </source>
</reference>
<sequence length="273" mass="31524">MNSGSECKMGIIRTDRWLDESFGDTRKVEDYILDAVHSKEQALIETLKKTGMYRPNKRTKSIYAQMKERNIWEEAEGYYNKYQKEWDGPDIPILIFPVMMEGLRLFRPAEKRKSGLAFIDKLFLFVSADITEKELEALFVHEYHHATRLSILADRMESNLAGSIVMEGLAEYAVSEYCGIGYLAPWTTRHTAEEVRSILQSKYMINIELERNDPLHDRLLFGGGGIPKMAGYEAGYRVVKDYAEYKGLKTKALFSLPAKEIIRQWKELAIQTD</sequence>
<accession>A0A2S7N012</accession>
<dbReference type="InterPro" id="IPR018728">
    <property type="entry name" value="DUF2268"/>
</dbReference>
<comment type="caution">
    <text evidence="2">The sequence shown here is derived from an EMBL/GenBank/DDBJ whole genome shotgun (WGS) entry which is preliminary data.</text>
</comment>
<evidence type="ECO:0000313" key="3">
    <source>
        <dbReference type="Proteomes" id="UP000239663"/>
    </source>
</evidence>
<name>A0A2S7N012_9BACI</name>
<keyword evidence="3" id="KW-1185">Reference proteome</keyword>
<organism evidence="2 3">
    <name type="scientific">Pradoshia eiseniae</name>
    <dbReference type="NCBI Taxonomy" id="2064768"/>
    <lineage>
        <taxon>Bacteria</taxon>
        <taxon>Bacillati</taxon>
        <taxon>Bacillota</taxon>
        <taxon>Bacilli</taxon>
        <taxon>Bacillales</taxon>
        <taxon>Bacillaceae</taxon>
        <taxon>Pradoshia</taxon>
    </lineage>
</organism>
<proteinExistence type="predicted"/>
<dbReference type="AlphaFoldDB" id="A0A2S7N012"/>
<dbReference type="EMBL" id="PKOZ01000004">
    <property type="protein sequence ID" value="PQD95422.1"/>
    <property type="molecule type" value="Genomic_DNA"/>
</dbReference>
<evidence type="ECO:0000313" key="2">
    <source>
        <dbReference type="EMBL" id="PQD95422.1"/>
    </source>
</evidence>
<protein>
    <recommendedName>
        <fullName evidence="1">DUF2268 domain-containing protein</fullName>
    </recommendedName>
</protein>
<dbReference type="Pfam" id="PF10026">
    <property type="entry name" value="DUF2268"/>
    <property type="match status" value="1"/>
</dbReference>
<dbReference type="Proteomes" id="UP000239663">
    <property type="component" value="Unassembled WGS sequence"/>
</dbReference>
<evidence type="ECO:0000259" key="1">
    <source>
        <dbReference type="Pfam" id="PF10026"/>
    </source>
</evidence>
<feature type="domain" description="DUF2268" evidence="1">
    <location>
        <begin position="71"/>
        <end position="263"/>
    </location>
</feature>
<gene>
    <name evidence="2" type="ORF">CYL18_09045</name>
</gene>